<accession>A0A150S4F0</accession>
<dbReference type="AlphaFoldDB" id="A0A150S4F0"/>
<evidence type="ECO:0000313" key="2">
    <source>
        <dbReference type="EMBL" id="KYF87287.1"/>
    </source>
</evidence>
<feature type="transmembrane region" description="Helical" evidence="1">
    <location>
        <begin position="140"/>
        <end position="164"/>
    </location>
</feature>
<feature type="transmembrane region" description="Helical" evidence="1">
    <location>
        <begin position="98"/>
        <end position="115"/>
    </location>
</feature>
<organism evidence="2 3">
    <name type="scientific">Sorangium cellulosum</name>
    <name type="common">Polyangium cellulosum</name>
    <dbReference type="NCBI Taxonomy" id="56"/>
    <lineage>
        <taxon>Bacteria</taxon>
        <taxon>Pseudomonadati</taxon>
        <taxon>Myxococcota</taxon>
        <taxon>Polyangia</taxon>
        <taxon>Polyangiales</taxon>
        <taxon>Polyangiaceae</taxon>
        <taxon>Sorangium</taxon>
    </lineage>
</organism>
<keyword evidence="1" id="KW-0812">Transmembrane</keyword>
<evidence type="ECO:0000313" key="3">
    <source>
        <dbReference type="Proteomes" id="UP000075635"/>
    </source>
</evidence>
<dbReference type="Proteomes" id="UP000075635">
    <property type="component" value="Unassembled WGS sequence"/>
</dbReference>
<keyword evidence="1" id="KW-1133">Transmembrane helix</keyword>
<name>A0A150S4F0_SORCE</name>
<gene>
    <name evidence="2" type="ORF">BE17_01775</name>
</gene>
<feature type="transmembrane region" description="Helical" evidence="1">
    <location>
        <begin position="62"/>
        <end position="86"/>
    </location>
</feature>
<sequence length="179" mass="20119">MMADAARQELRRGRAEDRRRGLLATNLFNIFFFSWIPAYLLMNYFGWETAHMVWHADSIAAYPFYLPIFLVVFFASGNLGFLLGAALVQRGATRANRGVYLGILGTCAIWFFANADRTFRLGTYSEWKAGSAPWLHEDPLFVGVSIASTLVFCSGLAAFALWLARPTDAGPPSRERRPR</sequence>
<proteinExistence type="predicted"/>
<keyword evidence="1" id="KW-0472">Membrane</keyword>
<evidence type="ECO:0000256" key="1">
    <source>
        <dbReference type="SAM" id="Phobius"/>
    </source>
</evidence>
<reference evidence="2 3" key="1">
    <citation type="submission" date="2014-02" db="EMBL/GenBank/DDBJ databases">
        <title>The small core and large imbalanced accessory genome model reveals a collaborative survival strategy of Sorangium cellulosum strains in nature.</title>
        <authorList>
            <person name="Han K."/>
            <person name="Peng R."/>
            <person name="Blom J."/>
            <person name="Li Y.-Z."/>
        </authorList>
    </citation>
    <scope>NUCLEOTIDE SEQUENCE [LARGE SCALE GENOMIC DNA]</scope>
    <source>
        <strain evidence="2 3">So0011-07</strain>
    </source>
</reference>
<protein>
    <submittedName>
        <fullName evidence="2">Uncharacterized protein</fullName>
    </submittedName>
</protein>
<comment type="caution">
    <text evidence="2">The sequence shown here is derived from an EMBL/GenBank/DDBJ whole genome shotgun (WGS) entry which is preliminary data.</text>
</comment>
<dbReference type="EMBL" id="JEMB01001451">
    <property type="protein sequence ID" value="KYF87287.1"/>
    <property type="molecule type" value="Genomic_DNA"/>
</dbReference>
<feature type="transmembrane region" description="Helical" evidence="1">
    <location>
        <begin position="21"/>
        <end position="42"/>
    </location>
</feature>